<gene>
    <name evidence="1" type="ORF">SNEC2469_LOCUS23444</name>
</gene>
<organism evidence="1 2">
    <name type="scientific">Symbiodinium necroappetens</name>
    <dbReference type="NCBI Taxonomy" id="1628268"/>
    <lineage>
        <taxon>Eukaryota</taxon>
        <taxon>Sar</taxon>
        <taxon>Alveolata</taxon>
        <taxon>Dinophyceae</taxon>
        <taxon>Suessiales</taxon>
        <taxon>Symbiodiniaceae</taxon>
        <taxon>Symbiodinium</taxon>
    </lineage>
</organism>
<dbReference type="OrthoDB" id="422379at2759"/>
<keyword evidence="2" id="KW-1185">Reference proteome</keyword>
<dbReference type="AlphaFoldDB" id="A0A812YU97"/>
<comment type="caution">
    <text evidence="1">The sequence shown here is derived from an EMBL/GenBank/DDBJ whole genome shotgun (WGS) entry which is preliminary data.</text>
</comment>
<sequence>MAANAVFLHHYASEPPPGSSASEWAGNMTAADDFNATTYGGGVYGQDRAFHSNFYQVSLDGVIVESLVAIAVLSLCLGAVCVRKGWVGPARLQPGDLRALTTFSDAYRIADLELEPDVLGYDIEPWCFIGQRISATTPILEWSDMFSGAPRGFLVDLAKGIDIELLAFQHRVWINKGEFASHLPTVLVAQEWRRWAMEDLQNAVSPEEEYRESIRRRIKWIDDIRDLSLLGVAQLRDTQCWDDSDDLSLLIAFRERILPELRKYYSNWSVFEMMQSFSIGTGDVVSYFTQTLRNTMRFLEKVFCTYELRLKNLQGKAEDQKHLVDRNVLEFCEYAGLFNSSFPQNFRSKFFDPEQLKQLEAEVNKSSASPPSTFRKVRNHPEEMADVEKDHVKAMQREYFPSQFGLKEHQDEFLEMLRHYVVLLRHCYVLLDLILLLASIQGFARLGGTNLLTDLVSKAHGQSVMSFAKDEVSEVKQNLVQIADIAQGGWSNFRRQRRDSAWSNKSPLDNVRMSINLMDTVERTHDNAVHKIGVLKAQIAKARGGGDPSRELSAEVQLLGSSW</sequence>
<protein>
    <submittedName>
        <fullName evidence="1">Uncharacterized protein</fullName>
    </submittedName>
</protein>
<evidence type="ECO:0000313" key="2">
    <source>
        <dbReference type="Proteomes" id="UP000601435"/>
    </source>
</evidence>
<accession>A0A812YU97</accession>
<dbReference type="Proteomes" id="UP000601435">
    <property type="component" value="Unassembled WGS sequence"/>
</dbReference>
<evidence type="ECO:0000313" key="1">
    <source>
        <dbReference type="EMBL" id="CAE7796361.1"/>
    </source>
</evidence>
<proteinExistence type="predicted"/>
<name>A0A812YU97_9DINO</name>
<reference evidence="1" key="1">
    <citation type="submission" date="2021-02" db="EMBL/GenBank/DDBJ databases">
        <authorList>
            <person name="Dougan E. K."/>
            <person name="Rhodes N."/>
            <person name="Thang M."/>
            <person name="Chan C."/>
        </authorList>
    </citation>
    <scope>NUCLEOTIDE SEQUENCE</scope>
</reference>
<dbReference type="EMBL" id="CAJNJA010043731">
    <property type="protein sequence ID" value="CAE7796361.1"/>
    <property type="molecule type" value="Genomic_DNA"/>
</dbReference>